<name>A0A0K1PXG0_9BACT</name>
<sequence>MVAALSWRRHFGEGFAMSLPKIVSLLALTFVAAGSVAACAADTSSADEGDVVSGEDALSASTFACQDDSDCVAVDKGGCCPDGTEVAVNKSKTKSYAKSAVCKSKSHICPQHRVLETRVAQCNFATKKCEMVQPADISCGGFIKHAHNCPDGYLCLHDGNPDRGGHCEAQ</sequence>
<feature type="chain" id="PRO_5005466541" description="Dickkopf N-terminal cysteine-rich domain-containing protein" evidence="1">
    <location>
        <begin position="41"/>
        <end position="170"/>
    </location>
</feature>
<keyword evidence="3" id="KW-1185">Reference proteome</keyword>
<feature type="signal peptide" evidence="1">
    <location>
        <begin position="1"/>
        <end position="40"/>
    </location>
</feature>
<dbReference type="AlphaFoldDB" id="A0A0K1PXG0"/>
<gene>
    <name evidence="2" type="ORF">AKJ09_04869</name>
</gene>
<dbReference type="Proteomes" id="UP000064967">
    <property type="component" value="Chromosome"/>
</dbReference>
<protein>
    <recommendedName>
        <fullName evidence="4">Dickkopf N-terminal cysteine-rich domain-containing protein</fullName>
    </recommendedName>
</protein>
<evidence type="ECO:0000313" key="3">
    <source>
        <dbReference type="Proteomes" id="UP000064967"/>
    </source>
</evidence>
<evidence type="ECO:0000256" key="1">
    <source>
        <dbReference type="SAM" id="SignalP"/>
    </source>
</evidence>
<organism evidence="2 3">
    <name type="scientific">Labilithrix luteola</name>
    <dbReference type="NCBI Taxonomy" id="1391654"/>
    <lineage>
        <taxon>Bacteria</taxon>
        <taxon>Pseudomonadati</taxon>
        <taxon>Myxococcota</taxon>
        <taxon>Polyangia</taxon>
        <taxon>Polyangiales</taxon>
        <taxon>Labilitrichaceae</taxon>
        <taxon>Labilithrix</taxon>
    </lineage>
</organism>
<evidence type="ECO:0008006" key="4">
    <source>
        <dbReference type="Google" id="ProtNLM"/>
    </source>
</evidence>
<dbReference type="KEGG" id="llu:AKJ09_04869"/>
<dbReference type="EMBL" id="CP012333">
    <property type="protein sequence ID" value="AKU98205.1"/>
    <property type="molecule type" value="Genomic_DNA"/>
</dbReference>
<accession>A0A0K1PXG0</accession>
<proteinExistence type="predicted"/>
<reference evidence="2 3" key="1">
    <citation type="submission" date="2015-08" db="EMBL/GenBank/DDBJ databases">
        <authorList>
            <person name="Babu N.S."/>
            <person name="Beckwith C.J."/>
            <person name="Beseler K.G."/>
            <person name="Brison A."/>
            <person name="Carone J.V."/>
            <person name="Caskin T.P."/>
            <person name="Diamond M."/>
            <person name="Durham M.E."/>
            <person name="Foxe J.M."/>
            <person name="Go M."/>
            <person name="Henderson B.A."/>
            <person name="Jones I.B."/>
            <person name="McGettigan J.A."/>
            <person name="Micheletti S.J."/>
            <person name="Nasrallah M.E."/>
            <person name="Ortiz D."/>
            <person name="Piller C.R."/>
            <person name="Privatt S.R."/>
            <person name="Schneider S.L."/>
            <person name="Sharp S."/>
            <person name="Smith T.C."/>
            <person name="Stanton J.D."/>
            <person name="Ullery H.E."/>
            <person name="Wilson R.J."/>
            <person name="Serrano M.G."/>
            <person name="Buck G."/>
            <person name="Lee V."/>
            <person name="Wang Y."/>
            <person name="Carvalho R."/>
            <person name="Voegtly L."/>
            <person name="Shi R."/>
            <person name="Duckworth R."/>
            <person name="Johnson A."/>
            <person name="Loviza R."/>
            <person name="Walstead R."/>
            <person name="Shah Z."/>
            <person name="Kiflezghi M."/>
            <person name="Wade K."/>
            <person name="Ball S.L."/>
            <person name="Bradley K.W."/>
            <person name="Asai D.J."/>
            <person name="Bowman C.A."/>
            <person name="Russell D.A."/>
            <person name="Pope W.H."/>
            <person name="Jacobs-Sera D."/>
            <person name="Hendrix R.W."/>
            <person name="Hatfull G.F."/>
        </authorList>
    </citation>
    <scope>NUCLEOTIDE SEQUENCE [LARGE SCALE GENOMIC DNA]</scope>
    <source>
        <strain evidence="2 3">DSM 27648</strain>
    </source>
</reference>
<keyword evidence="1" id="KW-0732">Signal</keyword>
<evidence type="ECO:0000313" key="2">
    <source>
        <dbReference type="EMBL" id="AKU98205.1"/>
    </source>
</evidence>